<reference evidence="1" key="1">
    <citation type="submission" date="2021-06" db="EMBL/GenBank/DDBJ databases">
        <authorList>
            <person name="Kallberg Y."/>
            <person name="Tangrot J."/>
            <person name="Rosling A."/>
        </authorList>
    </citation>
    <scope>NUCLEOTIDE SEQUENCE</scope>
    <source>
        <strain evidence="1">MT106</strain>
    </source>
</reference>
<dbReference type="AlphaFoldDB" id="A0A9N9ENV5"/>
<keyword evidence="2" id="KW-1185">Reference proteome</keyword>
<organism evidence="1 2">
    <name type="scientific">Ambispora gerdemannii</name>
    <dbReference type="NCBI Taxonomy" id="144530"/>
    <lineage>
        <taxon>Eukaryota</taxon>
        <taxon>Fungi</taxon>
        <taxon>Fungi incertae sedis</taxon>
        <taxon>Mucoromycota</taxon>
        <taxon>Glomeromycotina</taxon>
        <taxon>Glomeromycetes</taxon>
        <taxon>Archaeosporales</taxon>
        <taxon>Ambisporaceae</taxon>
        <taxon>Ambispora</taxon>
    </lineage>
</organism>
<dbReference type="EMBL" id="CAJVPL010012974">
    <property type="protein sequence ID" value="CAG8687507.1"/>
    <property type="molecule type" value="Genomic_DNA"/>
</dbReference>
<sequence>MSDDAKIKNKNAELKYLHLNMKQAAPIIIEKAVIEKENFRILDVRFRIMATMIEADLITVAVVGKILIAPNLQVTQHQNTKT</sequence>
<evidence type="ECO:0000313" key="2">
    <source>
        <dbReference type="Proteomes" id="UP000789831"/>
    </source>
</evidence>
<feature type="non-terminal residue" evidence="1">
    <location>
        <position position="82"/>
    </location>
</feature>
<protein>
    <submittedName>
        <fullName evidence="1">186_t:CDS:1</fullName>
    </submittedName>
</protein>
<gene>
    <name evidence="1" type="ORF">AGERDE_LOCUS12982</name>
</gene>
<comment type="caution">
    <text evidence="1">The sequence shown here is derived from an EMBL/GenBank/DDBJ whole genome shotgun (WGS) entry which is preliminary data.</text>
</comment>
<evidence type="ECO:0000313" key="1">
    <source>
        <dbReference type="EMBL" id="CAG8687507.1"/>
    </source>
</evidence>
<dbReference type="Proteomes" id="UP000789831">
    <property type="component" value="Unassembled WGS sequence"/>
</dbReference>
<accession>A0A9N9ENV5</accession>
<name>A0A9N9ENV5_9GLOM</name>
<proteinExistence type="predicted"/>